<evidence type="ECO:0000256" key="1">
    <source>
        <dbReference type="SAM" id="Phobius"/>
    </source>
</evidence>
<proteinExistence type="predicted"/>
<name>A0A6C0K256_9ZZZZ</name>
<keyword evidence="1" id="KW-0812">Transmembrane</keyword>
<feature type="transmembrane region" description="Helical" evidence="1">
    <location>
        <begin position="154"/>
        <end position="173"/>
    </location>
</feature>
<dbReference type="EMBL" id="MN740798">
    <property type="protein sequence ID" value="QHU12132.1"/>
    <property type="molecule type" value="Genomic_DNA"/>
</dbReference>
<feature type="transmembrane region" description="Helical" evidence="1">
    <location>
        <begin position="185"/>
        <end position="202"/>
    </location>
</feature>
<evidence type="ECO:0000313" key="2">
    <source>
        <dbReference type="EMBL" id="QHU12132.1"/>
    </source>
</evidence>
<dbReference type="AlphaFoldDB" id="A0A6C0K256"/>
<organism evidence="2">
    <name type="scientific">viral metagenome</name>
    <dbReference type="NCBI Taxonomy" id="1070528"/>
    <lineage>
        <taxon>unclassified sequences</taxon>
        <taxon>metagenomes</taxon>
        <taxon>organismal metagenomes</taxon>
    </lineage>
</organism>
<accession>A0A6C0K256</accession>
<protein>
    <submittedName>
        <fullName evidence="2">Uncharacterized protein</fullName>
    </submittedName>
</protein>
<keyword evidence="1" id="KW-0472">Membrane</keyword>
<sequence>MRRPPSYSDSYLARTVNIQGTLTLTPTLEPLVIPADIYPPTLKLNEVVDENKPIDHSCIIFIIKGSLHLFFISMFETIFYFLYVSQSENQGILNTIDSYYSPIVQSCSDWTNISRTLIGFILHEEFNKTAIDNDGHSAEISRSTFNTGLLHQSIWYSVASLGICLVMVVIIWFRKIHVKWQKLMLEHLAFVLILGLYEYFYYEAIIYKYETISTAELNKYIVDGLYQCVAR</sequence>
<reference evidence="2" key="1">
    <citation type="journal article" date="2020" name="Nature">
        <title>Giant virus diversity and host interactions through global metagenomics.</title>
        <authorList>
            <person name="Schulz F."/>
            <person name="Roux S."/>
            <person name="Paez-Espino D."/>
            <person name="Jungbluth S."/>
            <person name="Walsh D.A."/>
            <person name="Denef V.J."/>
            <person name="McMahon K.D."/>
            <person name="Konstantinidis K.T."/>
            <person name="Eloe-Fadrosh E.A."/>
            <person name="Kyrpides N.C."/>
            <person name="Woyke T."/>
        </authorList>
    </citation>
    <scope>NUCLEOTIDE SEQUENCE</scope>
    <source>
        <strain evidence="2">GVMAG-S-1101171-110</strain>
    </source>
</reference>
<keyword evidence="1" id="KW-1133">Transmembrane helix</keyword>
<feature type="transmembrane region" description="Helical" evidence="1">
    <location>
        <begin position="61"/>
        <end position="83"/>
    </location>
</feature>